<dbReference type="AlphaFoldDB" id="A0A9X6RKF5"/>
<dbReference type="InterPro" id="IPR036291">
    <property type="entry name" value="NAD(P)-bd_dom_sf"/>
</dbReference>
<dbReference type="GO" id="GO:0016491">
    <property type="term" value="F:oxidoreductase activity"/>
    <property type="evidence" value="ECO:0007669"/>
    <property type="project" value="TreeGrafter"/>
</dbReference>
<sequence>MDLQKIRGPAIFAASFIVVYLLCCVPLVALLVGYVGKIVVSTFVGVTVSFFLKSQLDKLFNGDRKTTVNPSRKAVFISGCDTGFGHELALRLHRLGFYVYAGCLFPDQEGGRKLRERGSDGRLRVVACDVTDTRQVNECAQRIREELQKLKIDLWAVVNNAGVASLSEFEWIPTEVYEKILNVNSLGSVRVIKAFLPQLRQKCGRIVIVASLSGRYAIPGFTGYSMSKHAQVALADGLRRELRKFNIQVCLVEPGSYKTQLADSTLIMKEVQRHWELLSEETKTSYTPEYYENFISHLGILADDTNPNISEPVDAIVEAVTSTSPRLRYVPGTFAVKLRGFFMPLLPSRVQDLLLSKLSIGLLLPPSADQVE</sequence>
<dbReference type="OrthoDB" id="5296at2759"/>
<keyword evidence="1" id="KW-1133">Transmembrane helix</keyword>
<reference evidence="3" key="1">
    <citation type="submission" date="2017-01" db="EMBL/GenBank/DDBJ databases">
        <title>Comparative genomics of anhydrobiosis in the tardigrade Hypsibius dujardini.</title>
        <authorList>
            <person name="Yoshida Y."/>
            <person name="Koutsovoulos G."/>
            <person name="Laetsch D."/>
            <person name="Stevens L."/>
            <person name="Kumar S."/>
            <person name="Horikawa D."/>
            <person name="Ishino K."/>
            <person name="Komine S."/>
            <person name="Tomita M."/>
            <person name="Blaxter M."/>
            <person name="Arakawa K."/>
        </authorList>
    </citation>
    <scope>NUCLEOTIDE SEQUENCE [LARGE SCALE GENOMIC DNA]</scope>
    <source>
        <strain evidence="3">Z151</strain>
    </source>
</reference>
<keyword evidence="1" id="KW-0472">Membrane</keyword>
<dbReference type="SUPFAM" id="SSF51735">
    <property type="entry name" value="NAD(P)-binding Rossmann-fold domains"/>
    <property type="match status" value="1"/>
</dbReference>
<feature type="transmembrane region" description="Helical" evidence="1">
    <location>
        <begin position="12"/>
        <end position="32"/>
    </location>
</feature>
<protein>
    <submittedName>
        <fullName evidence="2">D-beta-hydroxybutyrate dehydrogenase, mitochondrial</fullName>
    </submittedName>
</protein>
<dbReference type="InterPro" id="IPR002347">
    <property type="entry name" value="SDR_fam"/>
</dbReference>
<evidence type="ECO:0000313" key="2">
    <source>
        <dbReference type="EMBL" id="OWA50915.1"/>
    </source>
</evidence>
<name>A0A9X6RKF5_HYPEX</name>
<dbReference type="Proteomes" id="UP000192578">
    <property type="component" value="Unassembled WGS sequence"/>
</dbReference>
<proteinExistence type="predicted"/>
<organism evidence="2 3">
    <name type="scientific">Hypsibius exemplaris</name>
    <name type="common">Freshwater tardigrade</name>
    <dbReference type="NCBI Taxonomy" id="2072580"/>
    <lineage>
        <taxon>Eukaryota</taxon>
        <taxon>Metazoa</taxon>
        <taxon>Ecdysozoa</taxon>
        <taxon>Tardigrada</taxon>
        <taxon>Eutardigrada</taxon>
        <taxon>Parachela</taxon>
        <taxon>Hypsibioidea</taxon>
        <taxon>Hypsibiidae</taxon>
        <taxon>Hypsibius</taxon>
    </lineage>
</organism>
<gene>
    <name evidence="2" type="ORF">BV898_15416</name>
</gene>
<comment type="caution">
    <text evidence="2">The sequence shown here is derived from an EMBL/GenBank/DDBJ whole genome shotgun (WGS) entry which is preliminary data.</text>
</comment>
<dbReference type="PANTHER" id="PTHR43313">
    <property type="entry name" value="SHORT-CHAIN DEHYDROGENASE/REDUCTASE FAMILY 9C"/>
    <property type="match status" value="1"/>
</dbReference>
<accession>A0A9X6RKF5</accession>
<dbReference type="PRINTS" id="PR00081">
    <property type="entry name" value="GDHRDH"/>
</dbReference>
<keyword evidence="1" id="KW-0812">Transmembrane</keyword>
<keyword evidence="3" id="KW-1185">Reference proteome</keyword>
<dbReference type="Gene3D" id="3.40.50.720">
    <property type="entry name" value="NAD(P)-binding Rossmann-like Domain"/>
    <property type="match status" value="1"/>
</dbReference>
<evidence type="ECO:0000256" key="1">
    <source>
        <dbReference type="SAM" id="Phobius"/>
    </source>
</evidence>
<dbReference type="GO" id="GO:0008202">
    <property type="term" value="P:steroid metabolic process"/>
    <property type="evidence" value="ECO:0007669"/>
    <property type="project" value="TreeGrafter"/>
</dbReference>
<dbReference type="EMBL" id="MTYJ01000208">
    <property type="protein sequence ID" value="OWA50915.1"/>
    <property type="molecule type" value="Genomic_DNA"/>
</dbReference>
<evidence type="ECO:0000313" key="3">
    <source>
        <dbReference type="Proteomes" id="UP000192578"/>
    </source>
</evidence>
<dbReference type="PANTHER" id="PTHR43313:SF36">
    <property type="entry name" value="D-BETA-HYDROXYBUTYRATE DEHYDROGENASE, MITOCHONDRIAL"/>
    <property type="match status" value="1"/>
</dbReference>
<dbReference type="Pfam" id="PF00106">
    <property type="entry name" value="adh_short"/>
    <property type="match status" value="1"/>
</dbReference>